<dbReference type="KEGG" id="vg:55623169"/>
<gene>
    <name evidence="1" type="primary">96</name>
    <name evidence="1" type="ORF">PBI_RANCH_96</name>
</gene>
<name>A0A5J6TPW2_9CAUD</name>
<dbReference type="GeneID" id="55623169"/>
<dbReference type="RefSeq" id="YP_009852548.1">
    <property type="nucleotide sequence ID" value="NC_048813.1"/>
</dbReference>
<evidence type="ECO:0000313" key="1">
    <source>
        <dbReference type="EMBL" id="QFG12398.1"/>
    </source>
</evidence>
<protein>
    <submittedName>
        <fullName evidence="1">Uncharacterized protein</fullName>
    </submittedName>
</protein>
<dbReference type="EMBL" id="MN234207">
    <property type="protein sequence ID" value="QFG12398.1"/>
    <property type="molecule type" value="Genomic_DNA"/>
</dbReference>
<organism evidence="1 2">
    <name type="scientific">Gordonia phage Ranch</name>
    <dbReference type="NCBI Taxonomy" id="2599848"/>
    <lineage>
        <taxon>Viruses</taxon>
        <taxon>Duplodnaviria</taxon>
        <taxon>Heunggongvirae</taxon>
        <taxon>Uroviricota</taxon>
        <taxon>Caudoviricetes</taxon>
        <taxon>Dovevirinae</taxon>
        <taxon>Lambovirus</taxon>
        <taxon>Lambovirus ranch</taxon>
    </lineage>
</organism>
<reference evidence="1 2" key="1">
    <citation type="submission" date="2019-07" db="EMBL/GenBank/DDBJ databases">
        <authorList>
            <person name="Fryberger R.B."/>
            <person name="Stoner T.H."/>
            <person name="Garlena R.A."/>
            <person name="Russell D.A."/>
            <person name="Pope W.H."/>
            <person name="Jacobs-Sera D."/>
            <person name="Hatfull G.F."/>
        </authorList>
    </citation>
    <scope>NUCLEOTIDE SEQUENCE [LARGE SCALE GENOMIC DNA]</scope>
</reference>
<proteinExistence type="predicted"/>
<sequence>MAECFEVDPDDPRQLAGLQKIEEGIMEVSMALFEGDNIDNMMPVCWGGRGRTHRL</sequence>
<evidence type="ECO:0000313" key="2">
    <source>
        <dbReference type="Proteomes" id="UP000325813"/>
    </source>
</evidence>
<dbReference type="Proteomes" id="UP000325813">
    <property type="component" value="Segment"/>
</dbReference>
<keyword evidence="2" id="KW-1185">Reference proteome</keyword>
<accession>A0A5J6TPW2</accession>